<evidence type="ECO:0000256" key="8">
    <source>
        <dbReference type="ARBA" id="ARBA00023306"/>
    </source>
</evidence>
<dbReference type="OrthoDB" id="9790370at2"/>
<dbReference type="Proteomes" id="UP000241788">
    <property type="component" value="Unassembled WGS sequence"/>
</dbReference>
<dbReference type="STRING" id="1604334.SAMN05421546_0214"/>
<dbReference type="Gene3D" id="3.40.50.11690">
    <property type="entry name" value="Cell division protein FtsQ/DivIB"/>
    <property type="match status" value="1"/>
</dbReference>
<comment type="subcellular location">
    <subcellularLocation>
        <location evidence="9">Cell inner membrane</location>
        <topology evidence="9">Single-pass type II membrane protein</topology>
    </subcellularLocation>
    <subcellularLocation>
        <location evidence="1">Membrane</location>
    </subcellularLocation>
    <text evidence="9">Localizes to the division septum.</text>
</comment>
<dbReference type="InterPro" id="IPR013685">
    <property type="entry name" value="POTRA_FtsQ_type"/>
</dbReference>
<dbReference type="HAMAP" id="MF_00911">
    <property type="entry name" value="FtsQ_subfam"/>
    <property type="match status" value="1"/>
</dbReference>
<keyword evidence="3 9" id="KW-0997">Cell inner membrane</keyword>
<sequence length="245" mass="27154">MNAFLRIAGILLAIAVIVLPVVAVVNGWIGTERFPLTKLRVASDAKHVDDAELQKVLAPFAKQGFFAVRLDDAQVALANLPWVEEAEVSKKWPDVLEVHIREHRPLALWDDTLLLSERGRLYPRSAMGEALPKGLPQLGGDARRVAEVLSFYNQSRELFAPLGLGVRELRQDARGSWSLRLSDGAQVIVGRQDAESRVRRFAELLPKLIAPEGRALQRADLRYANGFALKWSEAASPTVLPRKTA</sequence>
<evidence type="ECO:0000313" key="12">
    <source>
        <dbReference type="Proteomes" id="UP000241788"/>
    </source>
</evidence>
<comment type="function">
    <text evidence="9">Essential cell division protein. May link together the upstream cell division proteins, which are predominantly cytoplasmic, with the downstream cell division proteins, which are predominantly periplasmic. May control correct divisome assembly.</text>
</comment>
<keyword evidence="4 9" id="KW-0132">Cell division</keyword>
<evidence type="ECO:0000256" key="6">
    <source>
        <dbReference type="ARBA" id="ARBA00022989"/>
    </source>
</evidence>
<keyword evidence="12" id="KW-1185">Reference proteome</keyword>
<dbReference type="InterPro" id="IPR026579">
    <property type="entry name" value="FtsQ"/>
</dbReference>
<comment type="subunit">
    <text evidence="9">Part of a complex composed of FtsB, FtsL and FtsQ.</text>
</comment>
<dbReference type="Pfam" id="PF03799">
    <property type="entry name" value="FtsQ_DivIB_C"/>
    <property type="match status" value="1"/>
</dbReference>
<evidence type="ECO:0000256" key="3">
    <source>
        <dbReference type="ARBA" id="ARBA00022519"/>
    </source>
</evidence>
<gene>
    <name evidence="9" type="primary">ftsQ</name>
    <name evidence="11" type="ORF">SAMN05421546_0214</name>
</gene>
<dbReference type="GO" id="GO:0005886">
    <property type="term" value="C:plasma membrane"/>
    <property type="evidence" value="ECO:0007669"/>
    <property type="project" value="UniProtKB-SubCell"/>
</dbReference>
<evidence type="ECO:0000259" key="10">
    <source>
        <dbReference type="PROSITE" id="PS51779"/>
    </source>
</evidence>
<name>A0A1N6ND17_9GAMM</name>
<organism evidence="11 12">
    <name type="scientific">Solilutibacter tolerans</name>
    <dbReference type="NCBI Taxonomy" id="1604334"/>
    <lineage>
        <taxon>Bacteria</taxon>
        <taxon>Pseudomonadati</taxon>
        <taxon>Pseudomonadota</taxon>
        <taxon>Gammaproteobacteria</taxon>
        <taxon>Lysobacterales</taxon>
        <taxon>Lysobacteraceae</taxon>
        <taxon>Solilutibacter</taxon>
    </lineage>
</organism>
<evidence type="ECO:0000256" key="7">
    <source>
        <dbReference type="ARBA" id="ARBA00023136"/>
    </source>
</evidence>
<dbReference type="InterPro" id="IPR034746">
    <property type="entry name" value="POTRA"/>
</dbReference>
<comment type="similarity">
    <text evidence="9">Belongs to the FtsQ/DivIB family. FtsQ subfamily.</text>
</comment>
<dbReference type="RefSeq" id="WP_076584627.1">
    <property type="nucleotide sequence ID" value="NZ_FTLW01000001.1"/>
</dbReference>
<dbReference type="GO" id="GO:0032153">
    <property type="term" value="C:cell division site"/>
    <property type="evidence" value="ECO:0007669"/>
    <property type="project" value="UniProtKB-UniRule"/>
</dbReference>
<keyword evidence="7 9" id="KW-0472">Membrane</keyword>
<dbReference type="InterPro" id="IPR005548">
    <property type="entry name" value="Cell_div_FtsQ/DivIB_C"/>
</dbReference>
<dbReference type="GO" id="GO:0090529">
    <property type="term" value="P:cell septum assembly"/>
    <property type="evidence" value="ECO:0007669"/>
    <property type="project" value="InterPro"/>
</dbReference>
<evidence type="ECO:0000256" key="4">
    <source>
        <dbReference type="ARBA" id="ARBA00022618"/>
    </source>
</evidence>
<evidence type="ECO:0000256" key="1">
    <source>
        <dbReference type="ARBA" id="ARBA00004370"/>
    </source>
</evidence>
<dbReference type="Gene3D" id="3.10.20.310">
    <property type="entry name" value="membrane protein fhac"/>
    <property type="match status" value="1"/>
</dbReference>
<dbReference type="EMBL" id="FTLW01000001">
    <property type="protein sequence ID" value="SIP89965.1"/>
    <property type="molecule type" value="Genomic_DNA"/>
</dbReference>
<evidence type="ECO:0000256" key="2">
    <source>
        <dbReference type="ARBA" id="ARBA00022475"/>
    </source>
</evidence>
<evidence type="ECO:0000313" key="11">
    <source>
        <dbReference type="EMBL" id="SIP89965.1"/>
    </source>
</evidence>
<dbReference type="AlphaFoldDB" id="A0A1N6ND17"/>
<keyword evidence="2 9" id="KW-1003">Cell membrane</keyword>
<accession>A0A1N6ND17</accession>
<dbReference type="PANTHER" id="PTHR35851:SF1">
    <property type="entry name" value="CELL DIVISION PROTEIN FTSQ"/>
    <property type="match status" value="1"/>
</dbReference>
<keyword evidence="8 9" id="KW-0131">Cell cycle</keyword>
<dbReference type="InterPro" id="IPR045335">
    <property type="entry name" value="FtsQ_C_sf"/>
</dbReference>
<proteinExistence type="inferred from homology"/>
<protein>
    <recommendedName>
        <fullName evidence="9">Cell division protein FtsQ</fullName>
    </recommendedName>
</protein>
<keyword evidence="6 9" id="KW-1133">Transmembrane helix</keyword>
<feature type="domain" description="POTRA" evidence="10">
    <location>
        <begin position="34"/>
        <end position="103"/>
    </location>
</feature>
<keyword evidence="5 9" id="KW-0812">Transmembrane</keyword>
<dbReference type="Pfam" id="PF08478">
    <property type="entry name" value="POTRA_1"/>
    <property type="match status" value="1"/>
</dbReference>
<dbReference type="GO" id="GO:0043093">
    <property type="term" value="P:FtsZ-dependent cytokinesis"/>
    <property type="evidence" value="ECO:0007669"/>
    <property type="project" value="UniProtKB-UniRule"/>
</dbReference>
<dbReference type="PANTHER" id="PTHR35851">
    <property type="entry name" value="CELL DIVISION PROTEIN FTSQ"/>
    <property type="match status" value="1"/>
</dbReference>
<evidence type="ECO:0000256" key="5">
    <source>
        <dbReference type="ARBA" id="ARBA00022692"/>
    </source>
</evidence>
<dbReference type="PROSITE" id="PS51779">
    <property type="entry name" value="POTRA"/>
    <property type="match status" value="1"/>
</dbReference>
<reference evidence="12" key="1">
    <citation type="submission" date="2017-01" db="EMBL/GenBank/DDBJ databases">
        <authorList>
            <person name="Varghese N."/>
            <person name="Submissions S."/>
        </authorList>
    </citation>
    <scope>NUCLEOTIDE SEQUENCE [LARGE SCALE GENOMIC DNA]</scope>
    <source>
        <strain evidence="12">UM1</strain>
    </source>
</reference>
<evidence type="ECO:0000256" key="9">
    <source>
        <dbReference type="HAMAP-Rule" id="MF_00911"/>
    </source>
</evidence>